<dbReference type="InterPro" id="IPR053034">
    <property type="entry name" value="Glucuronokinase-like"/>
</dbReference>
<dbReference type="Pfam" id="PF00288">
    <property type="entry name" value="GHMP_kinases_N"/>
    <property type="match status" value="1"/>
</dbReference>
<organism evidence="4 5">
    <name type="scientific">Coccomyxa viridis</name>
    <dbReference type="NCBI Taxonomy" id="1274662"/>
    <lineage>
        <taxon>Eukaryota</taxon>
        <taxon>Viridiplantae</taxon>
        <taxon>Chlorophyta</taxon>
        <taxon>core chlorophytes</taxon>
        <taxon>Trebouxiophyceae</taxon>
        <taxon>Trebouxiophyceae incertae sedis</taxon>
        <taxon>Coccomyxaceae</taxon>
        <taxon>Coccomyxa</taxon>
    </lineage>
</organism>
<keyword evidence="1" id="KW-0547">Nucleotide-binding</keyword>
<dbReference type="InterPro" id="IPR006204">
    <property type="entry name" value="GHMP_kinase_N_dom"/>
</dbReference>
<evidence type="ECO:0000256" key="2">
    <source>
        <dbReference type="ARBA" id="ARBA00022840"/>
    </source>
</evidence>
<dbReference type="Gene3D" id="3.30.230.120">
    <property type="match status" value="1"/>
</dbReference>
<evidence type="ECO:0000313" key="4">
    <source>
        <dbReference type="EMBL" id="CAL5220579.1"/>
    </source>
</evidence>
<dbReference type="PRINTS" id="PR00959">
    <property type="entry name" value="MEVGALKINASE"/>
</dbReference>
<dbReference type="InterPro" id="IPR036554">
    <property type="entry name" value="GHMP_kinase_C_sf"/>
</dbReference>
<evidence type="ECO:0000259" key="3">
    <source>
        <dbReference type="Pfam" id="PF00288"/>
    </source>
</evidence>
<protein>
    <submittedName>
        <fullName evidence="4">G2617 protein</fullName>
    </submittedName>
</protein>
<gene>
    <name evidence="4" type="primary">g2617</name>
    <name evidence="4" type="ORF">VP750_LOCUS2238</name>
</gene>
<dbReference type="SUPFAM" id="SSF55060">
    <property type="entry name" value="GHMP Kinase, C-terminal domain"/>
    <property type="match status" value="1"/>
</dbReference>
<feature type="domain" description="GHMP kinase N-terminal" evidence="3">
    <location>
        <begin position="84"/>
        <end position="176"/>
    </location>
</feature>
<keyword evidence="5" id="KW-1185">Reference proteome</keyword>
<accession>A0ABP1FPI2</accession>
<dbReference type="Proteomes" id="UP001497392">
    <property type="component" value="Unassembled WGS sequence"/>
</dbReference>
<dbReference type="InterPro" id="IPR020568">
    <property type="entry name" value="Ribosomal_Su5_D2-typ_SF"/>
</dbReference>
<proteinExistence type="predicted"/>
<evidence type="ECO:0000256" key="1">
    <source>
        <dbReference type="ARBA" id="ARBA00022741"/>
    </source>
</evidence>
<comment type="caution">
    <text evidence="4">The sequence shown here is derived from an EMBL/GenBank/DDBJ whole genome shotgun (WGS) entry which is preliminary data.</text>
</comment>
<dbReference type="PANTHER" id="PTHR38710:SF1">
    <property type="entry name" value="WITH PUTATIVE URIDYL PYROPHOSPHORYLASE-RELATED"/>
    <property type="match status" value="1"/>
</dbReference>
<reference evidence="4 5" key="1">
    <citation type="submission" date="2024-06" db="EMBL/GenBank/DDBJ databases">
        <authorList>
            <person name="Kraege A."/>
            <person name="Thomma B."/>
        </authorList>
    </citation>
    <scope>NUCLEOTIDE SEQUENCE [LARGE SCALE GENOMIC DNA]</scope>
</reference>
<dbReference type="SUPFAM" id="SSF54211">
    <property type="entry name" value="Ribosomal protein S5 domain 2-like"/>
    <property type="match status" value="1"/>
</dbReference>
<dbReference type="EMBL" id="CAXHTA020000004">
    <property type="protein sequence ID" value="CAL5220579.1"/>
    <property type="molecule type" value="Genomic_DNA"/>
</dbReference>
<evidence type="ECO:0000313" key="5">
    <source>
        <dbReference type="Proteomes" id="UP001497392"/>
    </source>
</evidence>
<sequence>MSDINITQRVYARIGLLGNPSDSYYGKTISLSLANFFAEVTLKACHAIRFAPHPLHDGGEYESWDGFRIRLDGEGYGGGVRLLKAMCKVFMHECEKKGVQLPEKYFELSYETNIPRQAGLSGSSAIACAALNCLLMYYDVGDRISVVERPGLVLWAEEELGITAGLQDRVVQVYGGVVYMDFTKKLMQQNGHGRYESLDPDVIPPLWLIYADNPSDSGRAHSDVRQRWHQGEKAVHQAMAEFATFAEKGRAALEAEDDLALASLMNRNFELRRRIFGDAALGQINLAMIKCAWSVNAAAKFTGSGGAIVALCPEGEPQELGLKAACEREGFVCVPVQVGPQLFKAAAEQ</sequence>
<dbReference type="PANTHER" id="PTHR38710">
    <property type="entry name" value="WITH PUTATIVE URIDYL PYROPHOSPHORYLASE-RELATED"/>
    <property type="match status" value="1"/>
</dbReference>
<keyword evidence="2" id="KW-0067">ATP-binding</keyword>
<name>A0ABP1FPI2_9CHLO</name>